<comment type="caution">
    <text evidence="2">The sequence shown here is derived from an EMBL/GenBank/DDBJ whole genome shotgun (WGS) entry which is preliminary data.</text>
</comment>
<accession>A0A1W9S0V5</accession>
<dbReference type="EMBL" id="NATQ01000049">
    <property type="protein sequence ID" value="OQX90478.1"/>
    <property type="molecule type" value="Genomic_DNA"/>
</dbReference>
<keyword evidence="1" id="KW-1133">Transmembrane helix</keyword>
<protein>
    <submittedName>
        <fullName evidence="2">Uncharacterized protein</fullName>
    </submittedName>
</protein>
<keyword evidence="1" id="KW-0472">Membrane</keyword>
<proteinExistence type="predicted"/>
<reference evidence="3" key="1">
    <citation type="submission" date="2017-03" db="EMBL/GenBank/DDBJ databases">
        <title>Novel pathways for hydrocarbon cycling and metabolic interdependencies in hydrothermal sediment communities.</title>
        <authorList>
            <person name="Dombrowski N."/>
            <person name="Seitz K."/>
            <person name="Teske A."/>
            <person name="Baker B."/>
        </authorList>
    </citation>
    <scope>NUCLEOTIDE SEQUENCE [LARGE SCALE GENOMIC DNA]</scope>
</reference>
<keyword evidence="1" id="KW-0812">Transmembrane</keyword>
<evidence type="ECO:0000313" key="2">
    <source>
        <dbReference type="EMBL" id="OQX90478.1"/>
    </source>
</evidence>
<evidence type="ECO:0000256" key="1">
    <source>
        <dbReference type="SAM" id="Phobius"/>
    </source>
</evidence>
<dbReference type="Proteomes" id="UP000192611">
    <property type="component" value="Unassembled WGS sequence"/>
</dbReference>
<dbReference type="AlphaFoldDB" id="A0A1W9S0V5"/>
<feature type="transmembrane region" description="Helical" evidence="1">
    <location>
        <begin position="12"/>
        <end position="35"/>
    </location>
</feature>
<organism evidence="2 3">
    <name type="scientific">Candidatus Coatesbacteria bacterium 4484_99</name>
    <dbReference type="NCBI Taxonomy" id="1970774"/>
    <lineage>
        <taxon>Bacteria</taxon>
        <taxon>Candidatus Coatesiibacteriota</taxon>
    </lineage>
</organism>
<gene>
    <name evidence="2" type="ORF">B6D57_02935</name>
</gene>
<sequence>MDSICSTHKKGLVYFVISMVNISFLFLKIIFSIVFKVIPQKLRRTIKDNVEAIVYVFNKIILKNNGN</sequence>
<name>A0A1W9S0V5_9BACT</name>
<evidence type="ECO:0000313" key="3">
    <source>
        <dbReference type="Proteomes" id="UP000192611"/>
    </source>
</evidence>